<name>A0A1Y1ZI34_9PLEO</name>
<comment type="function">
    <text evidence="11">Regulates global gene expression after oxidative stress. Interacts and stabilizes mRNAs and may regulate their transition between different cytoplasmic components after oxidative stress.</text>
</comment>
<keyword evidence="6" id="KW-0378">Hydrolase</keyword>
<dbReference type="GO" id="GO:0016787">
    <property type="term" value="F:hydrolase activity"/>
    <property type="evidence" value="ECO:0007669"/>
    <property type="project" value="UniProtKB-KW"/>
</dbReference>
<feature type="domain" description="RRM" evidence="15">
    <location>
        <begin position="157"/>
        <end position="235"/>
    </location>
</feature>
<dbReference type="GO" id="GO:0005524">
    <property type="term" value="F:ATP binding"/>
    <property type="evidence" value="ECO:0007669"/>
    <property type="project" value="UniProtKB-KW"/>
</dbReference>
<reference evidence="17 18" key="1">
    <citation type="submission" date="2016-07" db="EMBL/GenBank/DDBJ databases">
        <title>Pervasive Adenine N6-methylation of Active Genes in Fungi.</title>
        <authorList>
            <consortium name="DOE Joint Genome Institute"/>
            <person name="Mondo S.J."/>
            <person name="Dannebaum R.O."/>
            <person name="Kuo R.C."/>
            <person name="Labutti K."/>
            <person name="Haridas S."/>
            <person name="Kuo A."/>
            <person name="Salamov A."/>
            <person name="Ahrendt S.R."/>
            <person name="Lipzen A."/>
            <person name="Sullivan W."/>
            <person name="Andreopoulos W.B."/>
            <person name="Clum A."/>
            <person name="Lindquist E."/>
            <person name="Daum C."/>
            <person name="Ramamoorthy G.K."/>
            <person name="Gryganskyi A."/>
            <person name="Culley D."/>
            <person name="Magnuson J.K."/>
            <person name="James T.Y."/>
            <person name="O'Malley M.A."/>
            <person name="Stajich J.E."/>
            <person name="Spatafora J.W."/>
            <person name="Visel A."/>
            <person name="Grigoriev I.V."/>
        </authorList>
    </citation>
    <scope>NUCLEOTIDE SEQUENCE [LARGE SCALE GENOMIC DNA]</scope>
    <source>
        <strain evidence="17 18">CBS 115471</strain>
    </source>
</reference>
<comment type="subunit">
    <text evidence="12">Interacts with csx1.</text>
</comment>
<comment type="caution">
    <text evidence="17">The sequence shown here is derived from an EMBL/GenBank/DDBJ whole genome shotgun (WGS) entry which is preliminary data.</text>
</comment>
<feature type="region of interest" description="Disordered" evidence="14">
    <location>
        <begin position="505"/>
        <end position="593"/>
    </location>
</feature>
<dbReference type="GO" id="GO:0004386">
    <property type="term" value="F:helicase activity"/>
    <property type="evidence" value="ECO:0007669"/>
    <property type="project" value="UniProtKB-KW"/>
</dbReference>
<dbReference type="SUPFAM" id="SSF82708">
    <property type="entry name" value="R3H domain"/>
    <property type="match status" value="1"/>
</dbReference>
<feature type="region of interest" description="Disordered" evidence="14">
    <location>
        <begin position="1"/>
        <end position="40"/>
    </location>
</feature>
<keyword evidence="9 13" id="KW-0694">RNA-binding</keyword>
<dbReference type="GO" id="GO:0071014">
    <property type="term" value="C:post-mRNA release spliceosomal complex"/>
    <property type="evidence" value="ECO:0007669"/>
    <property type="project" value="UniProtKB-ARBA"/>
</dbReference>
<evidence type="ECO:0000256" key="7">
    <source>
        <dbReference type="ARBA" id="ARBA00022806"/>
    </source>
</evidence>
<dbReference type="Proteomes" id="UP000193144">
    <property type="component" value="Unassembled WGS sequence"/>
</dbReference>
<dbReference type="PANTHER" id="PTHR23003">
    <property type="entry name" value="RNA RECOGNITION MOTIF RRM DOMAIN CONTAINING PROTEIN"/>
    <property type="match status" value="1"/>
</dbReference>
<evidence type="ECO:0000256" key="1">
    <source>
        <dbReference type="ARBA" id="ARBA00004123"/>
    </source>
</evidence>
<feature type="region of interest" description="Disordered" evidence="14">
    <location>
        <begin position="442"/>
        <end position="485"/>
    </location>
</feature>
<dbReference type="EMBL" id="MCFA01000080">
    <property type="protein sequence ID" value="ORY09902.1"/>
    <property type="molecule type" value="Genomic_DNA"/>
</dbReference>
<evidence type="ECO:0000256" key="2">
    <source>
        <dbReference type="ARBA" id="ARBA00004496"/>
    </source>
</evidence>
<evidence type="ECO:0000256" key="6">
    <source>
        <dbReference type="ARBA" id="ARBA00022801"/>
    </source>
</evidence>
<gene>
    <name evidence="17" type="ORF">BCR34DRAFT_362949</name>
</gene>
<dbReference type="PROSITE" id="PS51061">
    <property type="entry name" value="R3H"/>
    <property type="match status" value="1"/>
</dbReference>
<evidence type="ECO:0000256" key="3">
    <source>
        <dbReference type="ARBA" id="ARBA00022490"/>
    </source>
</evidence>
<keyword evidence="3" id="KW-0963">Cytoplasm</keyword>
<dbReference type="Pfam" id="PF01424">
    <property type="entry name" value="R3H"/>
    <property type="match status" value="1"/>
</dbReference>
<feature type="compositionally biased region" description="Basic and acidic residues" evidence="14">
    <location>
        <begin position="245"/>
        <end position="260"/>
    </location>
</feature>
<evidence type="ECO:0000256" key="5">
    <source>
        <dbReference type="ARBA" id="ARBA00022741"/>
    </source>
</evidence>
<keyword evidence="18" id="KW-1185">Reference proteome</keyword>
<keyword evidence="10" id="KW-0539">Nucleus</keyword>
<dbReference type="SMART" id="SM00360">
    <property type="entry name" value="RRM"/>
    <property type="match status" value="1"/>
</dbReference>
<dbReference type="InterPro" id="IPR001374">
    <property type="entry name" value="R3H_dom"/>
</dbReference>
<dbReference type="GO" id="GO:0003729">
    <property type="term" value="F:mRNA binding"/>
    <property type="evidence" value="ECO:0007669"/>
    <property type="project" value="TreeGrafter"/>
</dbReference>
<dbReference type="PROSITE" id="PS50102">
    <property type="entry name" value="RRM"/>
    <property type="match status" value="1"/>
</dbReference>
<evidence type="ECO:0008006" key="19">
    <source>
        <dbReference type="Google" id="ProtNLM"/>
    </source>
</evidence>
<dbReference type="InterPro" id="IPR012677">
    <property type="entry name" value="Nucleotide-bd_a/b_plait_sf"/>
</dbReference>
<evidence type="ECO:0000256" key="13">
    <source>
        <dbReference type="PROSITE-ProRule" id="PRU00176"/>
    </source>
</evidence>
<dbReference type="STRING" id="1231657.A0A1Y1ZI34"/>
<feature type="compositionally biased region" description="Polar residues" evidence="14">
    <location>
        <begin position="265"/>
        <end position="286"/>
    </location>
</feature>
<evidence type="ECO:0000256" key="11">
    <source>
        <dbReference type="ARBA" id="ARBA00055199"/>
    </source>
</evidence>
<dbReference type="OrthoDB" id="434258at2759"/>
<evidence type="ECO:0000259" key="15">
    <source>
        <dbReference type="PROSITE" id="PS50102"/>
    </source>
</evidence>
<evidence type="ECO:0000256" key="14">
    <source>
        <dbReference type="SAM" id="MobiDB-lite"/>
    </source>
</evidence>
<organism evidence="17 18">
    <name type="scientific">Clohesyomyces aquaticus</name>
    <dbReference type="NCBI Taxonomy" id="1231657"/>
    <lineage>
        <taxon>Eukaryota</taxon>
        <taxon>Fungi</taxon>
        <taxon>Dikarya</taxon>
        <taxon>Ascomycota</taxon>
        <taxon>Pezizomycotina</taxon>
        <taxon>Dothideomycetes</taxon>
        <taxon>Pleosporomycetidae</taxon>
        <taxon>Pleosporales</taxon>
        <taxon>Lindgomycetaceae</taxon>
        <taxon>Clohesyomyces</taxon>
    </lineage>
</organism>
<feature type="region of interest" description="Disordered" evidence="14">
    <location>
        <begin position="245"/>
        <end position="298"/>
    </location>
</feature>
<sequence length="593" mass="65034">MYSAYDPPSSRSPGSHRHQPQTLHRQPSRQFDAYGQLPTGGLYTAEDHARGYEQPRNYDRLNATVHGGYGYEMGTPAWNSNSFAQNTVLSSLGGAGRMKQSGRGRSALPSGWLDQPQGIPSFALPGLGPAHPTSMLSHGSLRQDNFSQDVDEELIPTAIVIKNIPFAVKKEQLVQLMTDLRLPLPYAFNYHFDNGVFRGLAFANFTTADETAQVIDTMNHFELHGRKLRVEYKKMLPLAERERIEREKRERRGQLEEQHRPSGVHLQTQASYASLASQIPASSPSPVNGGRQAKPELDMNDPTVLRFFTELVLFKGDGRESLTYPPDLSPSQRRIVHTLSHQLGLAHISRGTGEQRAVHVFKVHDNANVSPPMPQMPSHGNEQPRRGLNRAATTDFSDVRASEGFYQTFGRHAGLLGFPDSPGGLSAAPNLRAAKSYTDLRSYTPSPVPSTASYPIGRPGGPNMNDLGFGGTSTSTNPNGTPTAASMAQRDDTLLENALGRMQIGSNYGQGGSPRALRNMTSWENPGPIGGHRTFSTAYEDQSRERGQGLPSRQPRGPIPERSGFGSSRPRQNGHHNRGSDELQNGVEIVVEH</sequence>
<dbReference type="PANTHER" id="PTHR23003:SF17">
    <property type="entry name" value="RNA-BINDING PROTEIN PIN4"/>
    <property type="match status" value="1"/>
</dbReference>
<dbReference type="SUPFAM" id="SSF54928">
    <property type="entry name" value="RNA-binding domain, RBD"/>
    <property type="match status" value="1"/>
</dbReference>
<dbReference type="Pfam" id="PF00076">
    <property type="entry name" value="RRM_1"/>
    <property type="match status" value="1"/>
</dbReference>
<keyword evidence="7" id="KW-0347">Helicase</keyword>
<dbReference type="CDD" id="cd12253">
    <property type="entry name" value="RRM_PIN4_like"/>
    <property type="match status" value="1"/>
</dbReference>
<keyword evidence="4" id="KW-0597">Phosphoprotein</keyword>
<evidence type="ECO:0000256" key="9">
    <source>
        <dbReference type="ARBA" id="ARBA00022884"/>
    </source>
</evidence>
<evidence type="ECO:0000256" key="12">
    <source>
        <dbReference type="ARBA" id="ARBA00062407"/>
    </source>
</evidence>
<accession>A0A1Y1ZI34</accession>
<dbReference type="Gene3D" id="3.30.1370.50">
    <property type="entry name" value="R3H-like domain"/>
    <property type="match status" value="1"/>
</dbReference>
<evidence type="ECO:0000313" key="18">
    <source>
        <dbReference type="Proteomes" id="UP000193144"/>
    </source>
</evidence>
<proteinExistence type="predicted"/>
<evidence type="ECO:0000256" key="10">
    <source>
        <dbReference type="ARBA" id="ARBA00023242"/>
    </source>
</evidence>
<feature type="domain" description="R3H" evidence="16">
    <location>
        <begin position="301"/>
        <end position="364"/>
    </location>
</feature>
<feature type="compositionally biased region" description="Low complexity" evidence="14">
    <location>
        <begin position="472"/>
        <end position="485"/>
    </location>
</feature>
<comment type="subcellular location">
    <subcellularLocation>
        <location evidence="2">Cytoplasm</location>
    </subcellularLocation>
    <subcellularLocation>
        <location evidence="1">Nucleus</location>
    </subcellularLocation>
</comment>
<evidence type="ECO:0000313" key="17">
    <source>
        <dbReference type="EMBL" id="ORY09902.1"/>
    </source>
</evidence>
<dbReference type="InterPro" id="IPR034186">
    <property type="entry name" value="PIN4-like_RRM"/>
</dbReference>
<dbReference type="InterPro" id="IPR036867">
    <property type="entry name" value="R3H_dom_sf"/>
</dbReference>
<dbReference type="AlphaFoldDB" id="A0A1Y1ZI34"/>
<evidence type="ECO:0000259" key="16">
    <source>
        <dbReference type="PROSITE" id="PS51061"/>
    </source>
</evidence>
<keyword evidence="8" id="KW-0067">ATP-binding</keyword>
<dbReference type="InterPro" id="IPR035979">
    <property type="entry name" value="RBD_domain_sf"/>
</dbReference>
<feature type="compositionally biased region" description="Polar residues" evidence="14">
    <location>
        <begin position="442"/>
        <end position="453"/>
    </location>
</feature>
<dbReference type="FunFam" id="3.30.70.330:FF:000183">
    <property type="entry name" value="R3H domain containing protein"/>
    <property type="match status" value="1"/>
</dbReference>
<dbReference type="GO" id="GO:0003677">
    <property type="term" value="F:DNA binding"/>
    <property type="evidence" value="ECO:0007669"/>
    <property type="project" value="UniProtKB-ARBA"/>
</dbReference>
<evidence type="ECO:0000256" key="8">
    <source>
        <dbReference type="ARBA" id="ARBA00022840"/>
    </source>
</evidence>
<protein>
    <recommendedName>
        <fullName evidence="19">R3H domain protein</fullName>
    </recommendedName>
</protein>
<dbReference type="InterPro" id="IPR050374">
    <property type="entry name" value="RRT5_SRSF_SR"/>
</dbReference>
<dbReference type="InterPro" id="IPR000504">
    <property type="entry name" value="RRM_dom"/>
</dbReference>
<keyword evidence="5" id="KW-0547">Nucleotide-binding</keyword>
<dbReference type="Gene3D" id="3.30.70.330">
    <property type="match status" value="1"/>
</dbReference>
<dbReference type="GO" id="GO:0005737">
    <property type="term" value="C:cytoplasm"/>
    <property type="evidence" value="ECO:0007669"/>
    <property type="project" value="UniProtKB-SubCell"/>
</dbReference>
<dbReference type="FunFam" id="3.30.1370.50:FF:000002">
    <property type="entry name" value="Immunoglobulin mu DNA-binding protein 2"/>
    <property type="match status" value="1"/>
</dbReference>
<evidence type="ECO:0000256" key="4">
    <source>
        <dbReference type="ARBA" id="ARBA00022553"/>
    </source>
</evidence>